<evidence type="ECO:0000313" key="14">
    <source>
        <dbReference type="EMBL" id="GMM37143.1"/>
    </source>
</evidence>
<evidence type="ECO:0000256" key="5">
    <source>
        <dbReference type="ARBA" id="ARBA00022692"/>
    </source>
</evidence>
<gene>
    <name evidence="14" type="ORF">DASC09_044680</name>
</gene>
<evidence type="ECO:0000256" key="1">
    <source>
        <dbReference type="ARBA" id="ARBA00004434"/>
    </source>
</evidence>
<keyword evidence="6" id="KW-0999">Mitochondrion inner membrane</keyword>
<name>A0AAV5QQE4_9ASCO</name>
<keyword evidence="8" id="KW-1133">Transmembrane helix</keyword>
<keyword evidence="12" id="KW-0175">Coiled coil</keyword>
<keyword evidence="11" id="KW-0472">Membrane</keyword>
<dbReference type="EMBL" id="BTFZ01000011">
    <property type="protein sequence ID" value="GMM37143.1"/>
    <property type="molecule type" value="Genomic_DNA"/>
</dbReference>
<dbReference type="RefSeq" id="XP_064854139.1">
    <property type="nucleotide sequence ID" value="XM_064998067.1"/>
</dbReference>
<evidence type="ECO:0000256" key="7">
    <source>
        <dbReference type="ARBA" id="ARBA00022927"/>
    </source>
</evidence>
<organism evidence="14 15">
    <name type="scientific">Saccharomycopsis crataegensis</name>
    <dbReference type="NCBI Taxonomy" id="43959"/>
    <lineage>
        <taxon>Eukaryota</taxon>
        <taxon>Fungi</taxon>
        <taxon>Dikarya</taxon>
        <taxon>Ascomycota</taxon>
        <taxon>Saccharomycotina</taxon>
        <taxon>Saccharomycetes</taxon>
        <taxon>Saccharomycopsidaceae</taxon>
        <taxon>Saccharomycopsis</taxon>
    </lineage>
</organism>
<accession>A0AAV5QQE4</accession>
<keyword evidence="4" id="KW-0813">Transport</keyword>
<evidence type="ECO:0000256" key="6">
    <source>
        <dbReference type="ARBA" id="ARBA00022792"/>
    </source>
</evidence>
<sequence>MTDSSKLVESQPTQASSPASGAAKDAKSSTAKVESKGYSNPALKAMGINRIKLPSRNWMIFLSVTGLLVGGALYDKREQKKNRDKWMKLAEEYGKAQISTNTTPRKVTVFVSPPPNDYLEESWKLFRRYIKPVLNSGGIDLEVLHSNTQGSIRNRVAADIRNLRREIEKNESEKAAKNEGSRSRLSDIIPGFITRPWNSVHQYFLSEEKKKKMAEEEETRQAQAFKKQMENHKHILGIYLNDSNKDQMMESHSEDSDNNKPLNNIGGVICIGRGTYKEYMLGLHEGLLGPLEKPERVVEAQAADEHRILDQKRKRDISRLKKGEELNEPDIKTVEELMEEVKANRQYDDKKSFFAQYDNPDDQDEEYGEYDFTREPIKAYLLPNEYRKEGKLAEEFKNYIFEDKPSVKIPTDDNVPPYYQQPICVMPVPHLLGFLTIPMKIYRFYNKRYVADELGELSFSVVRNVVRPFDAEKDLDLAVKEEEDWPKKWYQKSVDNDKDWVRDLAADKRVVSNLWVYDINFNKDDL</sequence>
<keyword evidence="15" id="KW-1185">Reference proteome</keyword>
<reference evidence="14 15" key="1">
    <citation type="journal article" date="2023" name="Elife">
        <title>Identification of key yeast species and microbe-microbe interactions impacting larval growth of Drosophila in the wild.</title>
        <authorList>
            <person name="Mure A."/>
            <person name="Sugiura Y."/>
            <person name="Maeda R."/>
            <person name="Honda K."/>
            <person name="Sakurai N."/>
            <person name="Takahashi Y."/>
            <person name="Watada M."/>
            <person name="Katoh T."/>
            <person name="Gotoh A."/>
            <person name="Gotoh Y."/>
            <person name="Taniguchi I."/>
            <person name="Nakamura K."/>
            <person name="Hayashi T."/>
            <person name="Katayama T."/>
            <person name="Uemura T."/>
            <person name="Hattori Y."/>
        </authorList>
    </citation>
    <scope>NUCLEOTIDE SEQUENCE [LARGE SCALE GENOMIC DNA]</scope>
    <source>
        <strain evidence="14 15">SC-9</strain>
    </source>
</reference>
<evidence type="ECO:0000256" key="4">
    <source>
        <dbReference type="ARBA" id="ARBA00022448"/>
    </source>
</evidence>
<evidence type="ECO:0000256" key="12">
    <source>
        <dbReference type="SAM" id="Coils"/>
    </source>
</evidence>
<evidence type="ECO:0000256" key="8">
    <source>
        <dbReference type="ARBA" id="ARBA00022989"/>
    </source>
</evidence>
<feature type="coiled-coil region" evidence="12">
    <location>
        <begin position="153"/>
        <end position="180"/>
    </location>
</feature>
<comment type="subcellular location">
    <subcellularLocation>
        <location evidence="1">Mitochondrion inner membrane</location>
        <topology evidence="1">Single-pass membrane protein</topology>
    </subcellularLocation>
</comment>
<keyword evidence="5" id="KW-0812">Transmembrane</keyword>
<evidence type="ECO:0000256" key="9">
    <source>
        <dbReference type="ARBA" id="ARBA00023010"/>
    </source>
</evidence>
<protein>
    <recommendedName>
        <fullName evidence="3">Mitochondrial import inner membrane translocase subunit TIM54</fullName>
    </recommendedName>
</protein>
<dbReference type="GO" id="GO:0015031">
    <property type="term" value="P:protein transport"/>
    <property type="evidence" value="ECO:0007669"/>
    <property type="project" value="UniProtKB-KW"/>
</dbReference>
<feature type="region of interest" description="Disordered" evidence="13">
    <location>
        <begin position="1"/>
        <end position="35"/>
    </location>
</feature>
<evidence type="ECO:0000256" key="10">
    <source>
        <dbReference type="ARBA" id="ARBA00023128"/>
    </source>
</evidence>
<keyword evidence="7" id="KW-0653">Protein transport</keyword>
<dbReference type="GO" id="GO:0005743">
    <property type="term" value="C:mitochondrial inner membrane"/>
    <property type="evidence" value="ECO:0007669"/>
    <property type="project" value="UniProtKB-SubCell"/>
</dbReference>
<dbReference type="AlphaFoldDB" id="A0AAV5QQE4"/>
<dbReference type="InterPro" id="IPR021056">
    <property type="entry name" value="Mt_import_IM_translocase_Tim54"/>
</dbReference>
<evidence type="ECO:0000256" key="11">
    <source>
        <dbReference type="ARBA" id="ARBA00023136"/>
    </source>
</evidence>
<feature type="compositionally biased region" description="Polar residues" evidence="13">
    <location>
        <begin position="1"/>
        <end position="19"/>
    </location>
</feature>
<dbReference type="GeneID" id="90075118"/>
<comment type="similarity">
    <text evidence="2">Belongs to the TIM54 family.</text>
</comment>
<dbReference type="Proteomes" id="UP001360560">
    <property type="component" value="Unassembled WGS sequence"/>
</dbReference>
<dbReference type="Pfam" id="PF11711">
    <property type="entry name" value="Tim54"/>
    <property type="match status" value="1"/>
</dbReference>
<evidence type="ECO:0000256" key="2">
    <source>
        <dbReference type="ARBA" id="ARBA00006355"/>
    </source>
</evidence>
<keyword evidence="10" id="KW-0496">Mitochondrion</keyword>
<evidence type="ECO:0000256" key="3">
    <source>
        <dbReference type="ARBA" id="ARBA00020796"/>
    </source>
</evidence>
<comment type="caution">
    <text evidence="14">The sequence shown here is derived from an EMBL/GenBank/DDBJ whole genome shotgun (WGS) entry which is preliminary data.</text>
</comment>
<proteinExistence type="inferred from homology"/>
<evidence type="ECO:0000256" key="13">
    <source>
        <dbReference type="SAM" id="MobiDB-lite"/>
    </source>
</evidence>
<evidence type="ECO:0000313" key="15">
    <source>
        <dbReference type="Proteomes" id="UP001360560"/>
    </source>
</evidence>
<keyword evidence="9" id="KW-0811">Translocation</keyword>